<name>A0ABW9A3B5_9BURK</name>
<dbReference type="EMBL" id="JAQQFN010000050">
    <property type="protein sequence ID" value="MFL9888843.1"/>
    <property type="molecule type" value="Genomic_DNA"/>
</dbReference>
<protein>
    <recommendedName>
        <fullName evidence="3">Cytosine/adenosine deaminase</fullName>
    </recommendedName>
</protein>
<evidence type="ECO:0000313" key="2">
    <source>
        <dbReference type="Proteomes" id="UP001629249"/>
    </source>
</evidence>
<sequence>MDDTLGDFPQADILIEGDRIVAVDPSLQDRDGEVITLVDCIVIPALINAHMHTRQRGQRTVAANLPAKLERLASSGR</sequence>
<gene>
    <name evidence="1" type="ORF">PQR66_37860</name>
</gene>
<accession>A0ABW9A3B5</accession>
<keyword evidence="2" id="KW-1185">Reference proteome</keyword>
<organism evidence="1 2">
    <name type="scientific">Paraburkholderia agricolaris</name>
    <dbReference type="NCBI Taxonomy" id="2152888"/>
    <lineage>
        <taxon>Bacteria</taxon>
        <taxon>Pseudomonadati</taxon>
        <taxon>Pseudomonadota</taxon>
        <taxon>Betaproteobacteria</taxon>
        <taxon>Burkholderiales</taxon>
        <taxon>Burkholderiaceae</taxon>
        <taxon>Paraburkholderia</taxon>
    </lineage>
</organism>
<evidence type="ECO:0000313" key="1">
    <source>
        <dbReference type="EMBL" id="MFL9888843.1"/>
    </source>
</evidence>
<proteinExistence type="predicted"/>
<dbReference type="SUPFAM" id="SSF51338">
    <property type="entry name" value="Composite domain of metallo-dependent hydrolases"/>
    <property type="match status" value="1"/>
</dbReference>
<dbReference type="RefSeq" id="WP_408335672.1">
    <property type="nucleotide sequence ID" value="NZ_JAQQFH010000059.1"/>
</dbReference>
<evidence type="ECO:0008006" key="3">
    <source>
        <dbReference type="Google" id="ProtNLM"/>
    </source>
</evidence>
<reference evidence="1 2" key="1">
    <citation type="journal article" date="2024" name="Chem. Sci.">
        <title>Discovery of megapolipeptins by genome mining of a Burkholderiales bacteria collection.</title>
        <authorList>
            <person name="Paulo B.S."/>
            <person name="Recchia M.J.J."/>
            <person name="Lee S."/>
            <person name="Fergusson C.H."/>
            <person name="Romanowski S.B."/>
            <person name="Hernandez A."/>
            <person name="Krull N."/>
            <person name="Liu D.Y."/>
            <person name="Cavanagh H."/>
            <person name="Bos A."/>
            <person name="Gray C.A."/>
            <person name="Murphy B.T."/>
            <person name="Linington R.G."/>
            <person name="Eustaquio A.S."/>
        </authorList>
    </citation>
    <scope>NUCLEOTIDE SEQUENCE [LARGE SCALE GENOMIC DNA]</scope>
    <source>
        <strain evidence="1 2">RL16-012-BIC-B</strain>
    </source>
</reference>
<dbReference type="InterPro" id="IPR011059">
    <property type="entry name" value="Metal-dep_hydrolase_composite"/>
</dbReference>
<dbReference type="Gene3D" id="3.20.20.140">
    <property type="entry name" value="Metal-dependent hydrolases"/>
    <property type="match status" value="1"/>
</dbReference>
<dbReference type="Gene3D" id="2.30.40.10">
    <property type="entry name" value="Urease, subunit C, domain 1"/>
    <property type="match status" value="1"/>
</dbReference>
<dbReference type="Proteomes" id="UP001629249">
    <property type="component" value="Unassembled WGS sequence"/>
</dbReference>
<comment type="caution">
    <text evidence="1">The sequence shown here is derived from an EMBL/GenBank/DDBJ whole genome shotgun (WGS) entry which is preliminary data.</text>
</comment>